<dbReference type="InterPro" id="IPR051609">
    <property type="entry name" value="NmrA/Isoflavone_reductase-like"/>
</dbReference>
<dbReference type="Proteomes" id="UP000826661">
    <property type="component" value="Chromosome IV"/>
</dbReference>
<organism evidence="5 6">
    <name type="scientific">Trichoderma simmonsii</name>
    <dbReference type="NCBI Taxonomy" id="1491479"/>
    <lineage>
        <taxon>Eukaryota</taxon>
        <taxon>Fungi</taxon>
        <taxon>Dikarya</taxon>
        <taxon>Ascomycota</taxon>
        <taxon>Pezizomycotina</taxon>
        <taxon>Sordariomycetes</taxon>
        <taxon>Hypocreomycetidae</taxon>
        <taxon>Hypocreales</taxon>
        <taxon>Hypocreaceae</taxon>
        <taxon>Trichoderma</taxon>
    </lineage>
</organism>
<dbReference type="PANTHER" id="PTHR47706">
    <property type="entry name" value="NMRA-LIKE FAMILY PROTEIN"/>
    <property type="match status" value="1"/>
</dbReference>
<evidence type="ECO:0000313" key="5">
    <source>
        <dbReference type="EMBL" id="QYT01023.1"/>
    </source>
</evidence>
<keyword evidence="6" id="KW-1185">Reference proteome</keyword>
<dbReference type="GO" id="GO:0016491">
    <property type="term" value="F:oxidoreductase activity"/>
    <property type="evidence" value="ECO:0007669"/>
    <property type="project" value="UniProtKB-KW"/>
</dbReference>
<gene>
    <name evidence="5" type="ORF">H0G86_008079</name>
</gene>
<reference evidence="5 6" key="1">
    <citation type="journal article" date="2021" name="BMC Genomics">
        <title>Telomere-to-telomere genome assembly of asparaginase-producing Trichoderma simmonsii.</title>
        <authorList>
            <person name="Chung D."/>
            <person name="Kwon Y.M."/>
            <person name="Yang Y."/>
        </authorList>
    </citation>
    <scope>NUCLEOTIDE SEQUENCE [LARGE SCALE GENOMIC DNA]</scope>
    <source>
        <strain evidence="5 6">GH-Sj1</strain>
    </source>
</reference>
<evidence type="ECO:0000256" key="1">
    <source>
        <dbReference type="ARBA" id="ARBA00005725"/>
    </source>
</evidence>
<dbReference type="AlphaFoldDB" id="A0A8G0LHU8"/>
<dbReference type="InterPro" id="IPR016040">
    <property type="entry name" value="NAD(P)-bd_dom"/>
</dbReference>
<dbReference type="Gene3D" id="3.40.50.720">
    <property type="entry name" value="NAD(P)-binding Rossmann-like Domain"/>
    <property type="match status" value="1"/>
</dbReference>
<evidence type="ECO:0000256" key="3">
    <source>
        <dbReference type="ARBA" id="ARBA00023002"/>
    </source>
</evidence>
<evidence type="ECO:0000256" key="2">
    <source>
        <dbReference type="ARBA" id="ARBA00022857"/>
    </source>
</evidence>
<keyword evidence="2" id="KW-0521">NADP</keyword>
<feature type="domain" description="NAD(P)-binding" evidence="4">
    <location>
        <begin position="9"/>
        <end position="155"/>
    </location>
</feature>
<sequence>MSTTIAIAGGTGNVGRTISDALVATGKYKVILLGRGASKDLSPNAPPLINVDYGDIDAVANILEEHNVHTVISAIKVIAPEAGVSEVNLIKAAAKSSATKRFIQSEWGVPIPQEKDKFVNNDLMGAKSLRLLQHQVRLASIEQLRKSNLEWTRFYNGYFLDYYGMPYIETHISELITFIFDMVNKAAVIPGTGNDLVSFTYTRDVANFVVKALDLSEWEEEMFCYGDKVTLNQFLGLVEEATGSKFDVTYDSLEKLEKGEASELPANAAEYKHLPKHILQMYFSKFGQYIIAGLFDTPDEKSLNKVFPEVKTTTVEEVVGLWKGK</sequence>
<comment type="similarity">
    <text evidence="1">Belongs to the NmrA-type oxidoreductase family. Isoflavone reductase subfamily.</text>
</comment>
<accession>A0A8G0LHU8</accession>
<dbReference type="PANTHER" id="PTHR47706:SF4">
    <property type="entry name" value="NMRA-LIKE DOMAIN-CONTAINING PROTEIN"/>
    <property type="match status" value="1"/>
</dbReference>
<dbReference type="SUPFAM" id="SSF51735">
    <property type="entry name" value="NAD(P)-binding Rossmann-fold domains"/>
    <property type="match status" value="1"/>
</dbReference>
<protein>
    <submittedName>
        <fullName evidence="5">NmrA domain-containing protein</fullName>
    </submittedName>
</protein>
<keyword evidence="3" id="KW-0560">Oxidoreductase</keyword>
<dbReference type="Gene3D" id="3.90.25.10">
    <property type="entry name" value="UDP-galactose 4-epimerase, domain 1"/>
    <property type="match status" value="1"/>
</dbReference>
<evidence type="ECO:0000259" key="4">
    <source>
        <dbReference type="Pfam" id="PF13460"/>
    </source>
</evidence>
<evidence type="ECO:0000313" key="6">
    <source>
        <dbReference type="Proteomes" id="UP000826661"/>
    </source>
</evidence>
<dbReference type="Pfam" id="PF13460">
    <property type="entry name" value="NAD_binding_10"/>
    <property type="match status" value="1"/>
</dbReference>
<proteinExistence type="inferred from homology"/>
<name>A0A8G0LHU8_9HYPO</name>
<dbReference type="InterPro" id="IPR036291">
    <property type="entry name" value="NAD(P)-bd_dom_sf"/>
</dbReference>
<dbReference type="EMBL" id="CP075867">
    <property type="protein sequence ID" value="QYT01023.1"/>
    <property type="molecule type" value="Genomic_DNA"/>
</dbReference>